<dbReference type="SUPFAM" id="SSF53271">
    <property type="entry name" value="PRTase-like"/>
    <property type="match status" value="1"/>
</dbReference>
<dbReference type="STRING" id="663278.Ethha_2497"/>
<evidence type="ECO:0000256" key="3">
    <source>
        <dbReference type="ARBA" id="ARBA00006340"/>
    </source>
</evidence>
<feature type="binding site" evidence="9">
    <location>
        <position position="162"/>
    </location>
    <ligand>
        <name>orotate</name>
        <dbReference type="ChEBI" id="CHEBI:30839"/>
    </ligand>
</feature>
<evidence type="ECO:0000256" key="1">
    <source>
        <dbReference type="ARBA" id="ARBA00003769"/>
    </source>
</evidence>
<dbReference type="NCBIfam" id="TIGR00336">
    <property type="entry name" value="pyrE"/>
    <property type="match status" value="1"/>
</dbReference>
<feature type="binding site" description="in other chain" evidence="9">
    <location>
        <begin position="75"/>
        <end position="76"/>
    </location>
    <ligand>
        <name>5-phospho-alpha-D-ribose 1-diphosphate</name>
        <dbReference type="ChEBI" id="CHEBI:58017"/>
        <note>ligand shared between dimeric partners</note>
    </ligand>
</feature>
<dbReference type="UniPathway" id="UPA00070">
    <property type="reaction ID" value="UER00119"/>
</dbReference>
<comment type="similarity">
    <text evidence="3 9">Belongs to the purine/pyrimidine phosphoribosyltransferase family. PyrE subfamily.</text>
</comment>
<dbReference type="EC" id="2.4.2.10" evidence="5 9"/>
<comment type="caution">
    <text evidence="9">Lacks conserved residue(s) required for the propagation of feature annotation.</text>
</comment>
<feature type="binding site" evidence="9">
    <location>
        <position position="108"/>
    </location>
    <ligand>
        <name>5-phospho-alpha-D-ribose 1-diphosphate</name>
        <dbReference type="ChEBI" id="CHEBI:58017"/>
        <note>ligand shared between dimeric partners</note>
    </ligand>
</feature>
<feature type="domain" description="Phosphoribosyltransferase" evidence="10">
    <location>
        <begin position="43"/>
        <end position="167"/>
    </location>
</feature>
<dbReference type="GO" id="GO:0006207">
    <property type="term" value="P:'de novo' pyrimidine nucleobase biosynthetic process"/>
    <property type="evidence" value="ECO:0007669"/>
    <property type="project" value="TreeGrafter"/>
</dbReference>
<dbReference type="PANTHER" id="PTHR46683:SF1">
    <property type="entry name" value="OROTATE PHOSPHORIBOSYLTRANSFERASE 1-RELATED"/>
    <property type="match status" value="1"/>
</dbReference>
<dbReference type="CDD" id="cd06223">
    <property type="entry name" value="PRTases_typeI"/>
    <property type="match status" value="1"/>
</dbReference>
<dbReference type="InterPro" id="IPR000836">
    <property type="entry name" value="PRTase_dom"/>
</dbReference>
<accession>E6U5X3</accession>
<reference evidence="11 12" key="1">
    <citation type="submission" date="2010-12" db="EMBL/GenBank/DDBJ databases">
        <title>Complete sequence of Ethanoligenens harbinense YUAN-3.</title>
        <authorList>
            <person name="Lucas S."/>
            <person name="Copeland A."/>
            <person name="Lapidus A."/>
            <person name="Cheng J.-F."/>
            <person name="Bruce D."/>
            <person name="Goodwin L."/>
            <person name="Pitluck S."/>
            <person name="Chertkov O."/>
            <person name="Misra M."/>
            <person name="Detter J.C."/>
            <person name="Han C."/>
            <person name="Tapia R."/>
            <person name="Land M."/>
            <person name="Hauser L."/>
            <person name="Jeffries C."/>
            <person name="Kyrpides N."/>
            <person name="Ivanova N."/>
            <person name="Mikhailova N."/>
            <person name="Wang A."/>
            <person name="Mouttaki H."/>
            <person name="He Z."/>
            <person name="Zhou J."/>
            <person name="Hemme C.L."/>
            <person name="Woyke T."/>
        </authorList>
    </citation>
    <scope>NUCLEOTIDE SEQUENCE [LARGE SCALE GENOMIC DNA]</scope>
    <source>
        <strain evidence="12">DSM 18485 / JCM 12961 / CGMCC 1.5033 / YUAN-3</strain>
    </source>
</reference>
<dbReference type="HAMAP" id="MF_01208">
    <property type="entry name" value="PyrE"/>
    <property type="match status" value="1"/>
</dbReference>
<comment type="subunit">
    <text evidence="4 9">Homodimer.</text>
</comment>
<keyword evidence="12" id="KW-1185">Reference proteome</keyword>
<evidence type="ECO:0000259" key="10">
    <source>
        <dbReference type="Pfam" id="PF00156"/>
    </source>
</evidence>
<dbReference type="eggNOG" id="COG0461">
    <property type="taxonomic scope" value="Bacteria"/>
</dbReference>
<keyword evidence="9" id="KW-0460">Magnesium</keyword>
<evidence type="ECO:0000313" key="12">
    <source>
        <dbReference type="Proteomes" id="UP000001551"/>
    </source>
</evidence>
<comment type="pathway">
    <text evidence="2 9">Pyrimidine metabolism; UMP biosynthesis via de novo pathway; UMP from orotate: step 1/2.</text>
</comment>
<dbReference type="GO" id="GO:0044205">
    <property type="term" value="P:'de novo' UMP biosynthetic process"/>
    <property type="evidence" value="ECO:0007669"/>
    <property type="project" value="UniProtKB-UniRule"/>
</dbReference>
<dbReference type="RefSeq" id="WP_013486333.1">
    <property type="nucleotide sequence ID" value="NC_014828.1"/>
</dbReference>
<organism evidence="11 12">
    <name type="scientific">Ethanoligenens harbinense (strain DSM 18485 / JCM 12961 / CGMCC 1.5033 / YUAN-3)</name>
    <dbReference type="NCBI Taxonomy" id="663278"/>
    <lineage>
        <taxon>Bacteria</taxon>
        <taxon>Bacillati</taxon>
        <taxon>Bacillota</taxon>
        <taxon>Clostridia</taxon>
        <taxon>Eubacteriales</taxon>
        <taxon>Oscillospiraceae</taxon>
        <taxon>Ethanoligenens</taxon>
    </lineage>
</organism>
<dbReference type="GO" id="GO:0046132">
    <property type="term" value="P:pyrimidine ribonucleoside biosynthetic process"/>
    <property type="evidence" value="ECO:0007669"/>
    <property type="project" value="TreeGrafter"/>
</dbReference>
<dbReference type="PANTHER" id="PTHR46683">
    <property type="entry name" value="OROTATE PHOSPHORIBOSYLTRANSFERASE 1-RELATED"/>
    <property type="match status" value="1"/>
</dbReference>
<dbReference type="InterPro" id="IPR004467">
    <property type="entry name" value="Or_phspho_trans_dom"/>
</dbReference>
<dbReference type="GO" id="GO:0000287">
    <property type="term" value="F:magnesium ion binding"/>
    <property type="evidence" value="ECO:0007669"/>
    <property type="project" value="UniProtKB-UniRule"/>
</dbReference>
<dbReference type="GO" id="GO:0004588">
    <property type="term" value="F:orotate phosphoribosyltransferase activity"/>
    <property type="evidence" value="ECO:0007669"/>
    <property type="project" value="UniProtKB-UniRule"/>
</dbReference>
<evidence type="ECO:0000256" key="6">
    <source>
        <dbReference type="ARBA" id="ARBA00022676"/>
    </source>
</evidence>
<feature type="binding site" evidence="9">
    <location>
        <position position="106"/>
    </location>
    <ligand>
        <name>5-phospho-alpha-D-ribose 1-diphosphate</name>
        <dbReference type="ChEBI" id="CHEBI:58017"/>
        <note>ligand shared between dimeric partners</note>
    </ligand>
</feature>
<evidence type="ECO:0000256" key="5">
    <source>
        <dbReference type="ARBA" id="ARBA00011971"/>
    </source>
</evidence>
<protein>
    <recommendedName>
        <fullName evidence="5 9">Orotate phosphoribosyltransferase</fullName>
        <shortName evidence="9">OPRT</shortName>
        <shortName evidence="9">OPRTase</shortName>
        <ecNumber evidence="5 9">2.4.2.10</ecNumber>
    </recommendedName>
</protein>
<dbReference type="Gene3D" id="3.40.50.2020">
    <property type="match status" value="1"/>
</dbReference>
<dbReference type="EMBL" id="CP002400">
    <property type="protein sequence ID" value="ADU27990.1"/>
    <property type="molecule type" value="Genomic_DNA"/>
</dbReference>
<feature type="binding site" description="in other chain" evidence="9">
    <location>
        <position position="103"/>
    </location>
    <ligand>
        <name>5-phospho-alpha-D-ribose 1-diphosphate</name>
        <dbReference type="ChEBI" id="CHEBI:58017"/>
        <note>ligand shared between dimeric partners</note>
    </ligand>
</feature>
<evidence type="ECO:0000256" key="7">
    <source>
        <dbReference type="ARBA" id="ARBA00022679"/>
    </source>
</evidence>
<comment type="catalytic activity">
    <reaction evidence="9">
        <text>orotidine 5'-phosphate + diphosphate = orotate + 5-phospho-alpha-D-ribose 1-diphosphate</text>
        <dbReference type="Rhea" id="RHEA:10380"/>
        <dbReference type="ChEBI" id="CHEBI:30839"/>
        <dbReference type="ChEBI" id="CHEBI:33019"/>
        <dbReference type="ChEBI" id="CHEBI:57538"/>
        <dbReference type="ChEBI" id="CHEBI:58017"/>
        <dbReference type="EC" id="2.4.2.10"/>
    </reaction>
</comment>
<keyword evidence="7 9" id="KW-0808">Transferase</keyword>
<feature type="binding site" evidence="9">
    <location>
        <position position="102"/>
    </location>
    <ligand>
        <name>5-phospho-alpha-D-ribose 1-diphosphate</name>
        <dbReference type="ChEBI" id="CHEBI:58017"/>
        <note>ligand shared between dimeric partners</note>
    </ligand>
</feature>
<feature type="binding site" evidence="9">
    <location>
        <position position="133"/>
    </location>
    <ligand>
        <name>orotate</name>
        <dbReference type="ChEBI" id="CHEBI:30839"/>
    </ligand>
</feature>
<feature type="binding site" description="in other chain" evidence="9">
    <location>
        <begin position="129"/>
        <end position="137"/>
    </location>
    <ligand>
        <name>5-phospho-alpha-D-ribose 1-diphosphate</name>
        <dbReference type="ChEBI" id="CHEBI:58017"/>
        <note>ligand shared between dimeric partners</note>
    </ligand>
</feature>
<dbReference type="Proteomes" id="UP000001551">
    <property type="component" value="Chromosome"/>
</dbReference>
<comment type="cofactor">
    <cofactor evidence="9">
        <name>Mg(2+)</name>
        <dbReference type="ChEBI" id="CHEBI:18420"/>
    </cofactor>
</comment>
<evidence type="ECO:0000256" key="9">
    <source>
        <dbReference type="HAMAP-Rule" id="MF_01208"/>
    </source>
</evidence>
<dbReference type="InterPro" id="IPR029057">
    <property type="entry name" value="PRTase-like"/>
</dbReference>
<dbReference type="HOGENOM" id="CLU_074878_0_1_9"/>
<dbReference type="Pfam" id="PF00156">
    <property type="entry name" value="Pribosyltran"/>
    <property type="match status" value="1"/>
</dbReference>
<comment type="function">
    <text evidence="1 9">Catalyzes the transfer of a ribosyl phosphate group from 5-phosphoribose 1-diphosphate to orotate, leading to the formation of orotidine monophosphate (OMP).</text>
</comment>
<gene>
    <name evidence="9" type="primary">pyrE</name>
    <name evidence="11" type="ordered locus">Ethha_2497</name>
</gene>
<dbReference type="InterPro" id="IPR023031">
    <property type="entry name" value="OPRT"/>
</dbReference>
<evidence type="ECO:0000313" key="11">
    <source>
        <dbReference type="EMBL" id="ADU27990.1"/>
    </source>
</evidence>
<evidence type="ECO:0000256" key="2">
    <source>
        <dbReference type="ARBA" id="ARBA00004889"/>
    </source>
</evidence>
<keyword evidence="6 9" id="KW-0328">Glycosyltransferase</keyword>
<keyword evidence="8 9" id="KW-0665">Pyrimidine biosynthesis</keyword>
<evidence type="ECO:0000256" key="4">
    <source>
        <dbReference type="ARBA" id="ARBA00011738"/>
    </source>
</evidence>
<feature type="binding site" description="in other chain" evidence="9">
    <location>
        <position position="29"/>
    </location>
    <ligand>
        <name>5-phospho-alpha-D-ribose 1-diphosphate</name>
        <dbReference type="ChEBI" id="CHEBI:58017"/>
        <note>ligand shared between dimeric partners</note>
    </ligand>
</feature>
<dbReference type="KEGG" id="eha:Ethha_2497"/>
<dbReference type="GO" id="GO:0005737">
    <property type="term" value="C:cytoplasm"/>
    <property type="evidence" value="ECO:0007669"/>
    <property type="project" value="TreeGrafter"/>
</dbReference>
<name>E6U5X3_ETHHY</name>
<proteinExistence type="inferred from homology"/>
<sequence>MSEIEQSKRDFITFMVRAGVLTFGDFVTKSGRKTPYFVNTGNYGTGAQAAKLGETYARCIHERIGKVDALFGPAYKGIPLATATAVALHTLYGEDVGYCFNRKEAKDHGEGGNMVGCRLKDGDCVAITEDVVTAGTSVRETLPLLQKAADITIAGLIVSVDRMEKGVHGKTAIEELYEDFGIRTYPLVTVREVLAALHNTEIDGRIVIDNAMKARMEAYMKEYCSEN</sequence>
<evidence type="ECO:0000256" key="8">
    <source>
        <dbReference type="ARBA" id="ARBA00022975"/>
    </source>
</evidence>
<dbReference type="AlphaFoldDB" id="E6U5X3"/>